<feature type="region of interest" description="Disordered" evidence="1">
    <location>
        <begin position="1025"/>
        <end position="1049"/>
    </location>
</feature>
<dbReference type="PANTHER" id="PTHR37981:SF1">
    <property type="entry name" value="SGNH HYDROLASE-TYPE ESTERASE DOMAIN-CONTAINING PROTEIN"/>
    <property type="match status" value="1"/>
</dbReference>
<name>A0ABZ1MMN4_STREF</name>
<feature type="signal peptide" evidence="2">
    <location>
        <begin position="1"/>
        <end position="31"/>
    </location>
</feature>
<dbReference type="RefSeq" id="WP_405506673.1">
    <property type="nucleotide sequence ID" value="NZ_CP108341.1"/>
</dbReference>
<evidence type="ECO:0000256" key="1">
    <source>
        <dbReference type="SAM" id="MobiDB-lite"/>
    </source>
</evidence>
<dbReference type="PANTHER" id="PTHR37981">
    <property type="entry name" value="LIPASE 2"/>
    <property type="match status" value="1"/>
</dbReference>
<dbReference type="EMBL" id="CP108341">
    <property type="protein sequence ID" value="WTW28770.1"/>
    <property type="molecule type" value="Genomic_DNA"/>
</dbReference>
<dbReference type="SUPFAM" id="SSF52266">
    <property type="entry name" value="SGNH hydrolase"/>
    <property type="match status" value="1"/>
</dbReference>
<organism evidence="3 4">
    <name type="scientific">Streptomyces purpurascens</name>
    <dbReference type="NCBI Taxonomy" id="1924"/>
    <lineage>
        <taxon>Bacteria</taxon>
        <taxon>Bacillati</taxon>
        <taxon>Actinomycetota</taxon>
        <taxon>Actinomycetes</taxon>
        <taxon>Kitasatosporales</taxon>
        <taxon>Streptomycetaceae</taxon>
        <taxon>Streptomyces</taxon>
    </lineage>
</organism>
<accession>A0ABZ1MMN4</accession>
<reference evidence="3 4" key="1">
    <citation type="submission" date="2022-10" db="EMBL/GenBank/DDBJ databases">
        <title>The complete genomes of actinobacterial strains from the NBC collection.</title>
        <authorList>
            <person name="Joergensen T.S."/>
            <person name="Alvarez Arevalo M."/>
            <person name="Sterndorff E.B."/>
            <person name="Faurdal D."/>
            <person name="Vuksanovic O."/>
            <person name="Mourched A.-S."/>
            <person name="Charusanti P."/>
            <person name="Shaw S."/>
            <person name="Blin K."/>
            <person name="Weber T."/>
        </authorList>
    </citation>
    <scope>NUCLEOTIDE SEQUENCE [LARGE SCALE GENOMIC DNA]</scope>
    <source>
        <strain evidence="3 4">NBC_00017</strain>
    </source>
</reference>
<dbReference type="Gene3D" id="3.40.50.1110">
    <property type="entry name" value="SGNH hydrolase"/>
    <property type="match status" value="1"/>
</dbReference>
<dbReference type="CDD" id="cd01823">
    <property type="entry name" value="SEST_like"/>
    <property type="match status" value="1"/>
</dbReference>
<dbReference type="Proteomes" id="UP001621512">
    <property type="component" value="Chromosome"/>
</dbReference>
<gene>
    <name evidence="3" type="ORF">OHU35_23170</name>
</gene>
<feature type="region of interest" description="Disordered" evidence="1">
    <location>
        <begin position="29"/>
        <end position="69"/>
    </location>
</feature>
<keyword evidence="2" id="KW-0732">Signal</keyword>
<proteinExistence type="predicted"/>
<feature type="compositionally biased region" description="Pro residues" evidence="1">
    <location>
        <begin position="35"/>
        <end position="45"/>
    </location>
</feature>
<dbReference type="InterPro" id="IPR037460">
    <property type="entry name" value="SEST-like"/>
</dbReference>
<keyword evidence="4" id="KW-1185">Reference proteome</keyword>
<evidence type="ECO:0000313" key="3">
    <source>
        <dbReference type="EMBL" id="WTW28770.1"/>
    </source>
</evidence>
<feature type="region of interest" description="Disordered" evidence="1">
    <location>
        <begin position="419"/>
        <end position="442"/>
    </location>
</feature>
<evidence type="ECO:0000313" key="4">
    <source>
        <dbReference type="Proteomes" id="UP001621512"/>
    </source>
</evidence>
<protein>
    <submittedName>
        <fullName evidence="3">GDSL-type esterase/lipase family protein</fullName>
    </submittedName>
</protein>
<dbReference type="SUPFAM" id="SSF82171">
    <property type="entry name" value="DPP6 N-terminal domain-like"/>
    <property type="match status" value="1"/>
</dbReference>
<evidence type="ECO:0000256" key="2">
    <source>
        <dbReference type="SAM" id="SignalP"/>
    </source>
</evidence>
<feature type="region of interest" description="Disordered" evidence="1">
    <location>
        <begin position="354"/>
        <end position="379"/>
    </location>
</feature>
<sequence length="1318" mass="140583">MRVRRPSRAGIAGLAATAVLTGLIQAAPAFADTSPPGPKPSPKPSGSPSSDPPARVQSPGKRLGKDWKTSADRAVTTAADSGGFKVLVADSKDAYQWRTVATLAEPGMPADTWIGNSCVMDRDHAAVVYAPRTFTNKPDLMQGGAFTAVVDLKSGRVTKLPFTASLAYFDPSCNPETRTAAFTAFRDSRTRLLTVDTGGRTTTDTTVTGQVTSAVPTKDGLVAAHGRHLVHVDPADSKLRKLAAADGVPFDLRPTSKGIAFLDRKGETAHAKLWKGQGKPSALASGKLGDLALEQGTGGRAFLTGDVKNAKLTGTSVARLDVAADTQVSSLGRLAVDPVLMPGVRAGLERIGNAGKGFTKAEPSPRTGTSEDPTGEGADPLTISSVATATGEKLTQTVTDTTSATGKGSFSPALRVAGATGQASGKSGRAVQAAADPNNPVDTDRWCSIPRNDVKALALQPTPNQVEWAVNMAIRGELRSKWIKQGGWRSGLGTVDPQGLFPPPTLKGKAGARIPAQVLLGVLAQESNLWQAEGGAIPGQMGNPQAAIAGFYGHKGETSEAYWKINWNLSDCGYGVGQVTDGMRLAGLEKPDETSLPPAKQKAVALDYAVNIAASMYILADKWNQVHTAGQTITVNNDDPSKPENWFAALWNYNLGFNENKGDGKPWGLGWYNNPANPVYPPSRHPFMSDPRDAAKPQNWPYQEKVMGWSAWSMDTGYSYATDGRQDWPGESGFSSAGFRPAWWINPGQRDLVKPPLDAFCNTTNNCNSANPPDCPDAACYEKYWWRGSNVTWKANCDADCGNENIKYVTLREEPGRGYRLQSGKSACGAAPAGALIVDSIPDNVETYSDCGSSGTDAGSFQFTFHPNPTSTGPGLGPYEAKGDLHQIGGGQGGHFWYTHTRDTAHLGGPGARMTIDGTWTLDRNVEWARVFAHMPDTGAHTQQAHYVIKGVAGGDRHRYVNTRFGKNTWVELGVYRFTGTPRVELTNTTDDGTADEDVAWDAVAFQPLSGKPKHMVVAMGDSYTSGEGSGDYSPESDRGHGKSSWNACRRGDNSWPRKVILPGQTKTVGALADSSDPALGFQVTACSGAKTFQMTEGNPNAWGFDGNFHEKTQIDSGVLSADTTLVMLTIGGNDARFDKKIQTCVMEGCPSEASMKADIDAAVTETRTVLEQIHTHAPNATISLMGYPLLFSRTVQCSTLVSASQRVILNGMAEYFEDEQRELALSMNADNVRYRSPQSAFEGKRICDSPEGINGVVAGPNGDGDFHHGDDNTQLCWWFTGDTCLSRESYHPNKTGTSAYAQAFMTAGPMAAVTRED</sequence>
<dbReference type="InterPro" id="IPR036514">
    <property type="entry name" value="SGNH_hydro_sf"/>
</dbReference>
<feature type="chain" id="PRO_5045073441" evidence="2">
    <location>
        <begin position="32"/>
        <end position="1318"/>
    </location>
</feature>